<proteinExistence type="predicted"/>
<sequence>MVQPPQTDTEGGTPDGIHNPYFVDGQKAPIMAQPFQCEGHKEAIQMLSGCRATFLGGIILFIAPPAGIVFTELIITITVLLGSALSWAWGVITMEAAVARHASARGGKHHKSATICRGPDSQWIHAGYECDHHVFLHDGITIVIPGSVAADIGLVCNILVFPTSPTSEALDGMRDILALMPEFLDACVLGLKHPALDMNEAKLTGLQTKVLSTYKLLGPLFRLLPIDLSVGRWGSDDLSTLNEPFRRLTMNFIALTDLYRQNQVRKEKSIDALNRTRAGNSESNSDQRTVELGQHHIDRAVDFHVGSNYPSRNILIKECIQSLVNPGERLIEACKETLKAISETLNQAHALRKNPGRLDMQQRHAAVRSKLYEQRDIFMTSNSRSLPEISRKVFDEDGLLRGETGIISSFTGTVPGIPLQEYLSQLADAIAQVLTRIVQLEGMRTKIRVWFPSRLIALLRWIGHEASLHPKCQTQDA</sequence>
<dbReference type="InterPro" id="IPR018823">
    <property type="entry name" value="ArAE_2_N"/>
</dbReference>
<dbReference type="AlphaFoldDB" id="W9I2W2"/>
<name>W9I2W2_FUSOX</name>
<feature type="domain" description="Putative ER transporter 6TM N-terminal" evidence="2">
    <location>
        <begin position="139"/>
        <end position="358"/>
    </location>
</feature>
<evidence type="ECO:0000256" key="1">
    <source>
        <dbReference type="SAM" id="Phobius"/>
    </source>
</evidence>
<dbReference type="Proteomes" id="UP000030753">
    <property type="component" value="Unassembled WGS sequence"/>
</dbReference>
<evidence type="ECO:0000313" key="4">
    <source>
        <dbReference type="Proteomes" id="UP000030753"/>
    </source>
</evidence>
<keyword evidence="1" id="KW-0812">Transmembrane</keyword>
<protein>
    <recommendedName>
        <fullName evidence="2">Putative ER transporter 6TM N-terminal domain-containing protein</fullName>
    </recommendedName>
</protein>
<keyword evidence="1" id="KW-1133">Transmembrane helix</keyword>
<evidence type="ECO:0000259" key="2">
    <source>
        <dbReference type="Pfam" id="PF10337"/>
    </source>
</evidence>
<accession>W9I2W2</accession>
<organism evidence="3 4">
    <name type="scientific">Fusarium oxysporum NRRL 32931</name>
    <dbReference type="NCBI Taxonomy" id="660029"/>
    <lineage>
        <taxon>Eukaryota</taxon>
        <taxon>Fungi</taxon>
        <taxon>Dikarya</taxon>
        <taxon>Ascomycota</taxon>
        <taxon>Pezizomycotina</taxon>
        <taxon>Sordariomycetes</taxon>
        <taxon>Hypocreomycetidae</taxon>
        <taxon>Hypocreales</taxon>
        <taxon>Nectriaceae</taxon>
        <taxon>Fusarium</taxon>
        <taxon>Fusarium oxysporum species complex</taxon>
    </lineage>
</organism>
<reference evidence="3 4" key="1">
    <citation type="submission" date="2011-06" db="EMBL/GenBank/DDBJ databases">
        <title>The Genome Sequence of Fusarium oxysporum FOSC 3-a.</title>
        <authorList>
            <consortium name="The Broad Institute Genome Sequencing Platform"/>
            <person name="Ma L.-J."/>
            <person name="Gale L.R."/>
            <person name="Schwartz D.C."/>
            <person name="Zhou S."/>
            <person name="Corby-Kistler H."/>
            <person name="Young S.K."/>
            <person name="Zeng Q."/>
            <person name="Gargeya S."/>
            <person name="Fitzgerald M."/>
            <person name="Haas B."/>
            <person name="Abouelleil A."/>
            <person name="Alvarado L."/>
            <person name="Arachchi H.M."/>
            <person name="Berlin A."/>
            <person name="Brown A."/>
            <person name="Chapman S.B."/>
            <person name="Chen Z."/>
            <person name="Dunbar C."/>
            <person name="Freedman E."/>
            <person name="Gearin G."/>
            <person name="Gellesch M."/>
            <person name="Goldberg J."/>
            <person name="Griggs A."/>
            <person name="Gujja S."/>
            <person name="Heiman D."/>
            <person name="Howarth C."/>
            <person name="Larson L."/>
            <person name="Lui A."/>
            <person name="MacDonald P.J.P."/>
            <person name="Mehta T."/>
            <person name="Montmayeur A."/>
            <person name="Murphy C."/>
            <person name="Neiman D."/>
            <person name="Pearson M."/>
            <person name="Priest M."/>
            <person name="Roberts A."/>
            <person name="Saif S."/>
            <person name="Shea T."/>
            <person name="Shenoy N."/>
            <person name="Sisk P."/>
            <person name="Stolte C."/>
            <person name="Sykes S."/>
            <person name="Wortman J."/>
            <person name="Nusbaum C."/>
            <person name="Birren B."/>
        </authorList>
    </citation>
    <scope>NUCLEOTIDE SEQUENCE [LARGE SCALE GENOMIC DNA]</scope>
    <source>
        <strain evidence="4">FOSC 3-a</strain>
    </source>
</reference>
<dbReference type="HOGENOM" id="CLU_572425_0_0_1"/>
<dbReference type="OrthoDB" id="2274698at2759"/>
<dbReference type="PANTHER" id="PTHR37994">
    <property type="entry name" value="ARAE_2_N DOMAIN-CONTAINING PROTEIN-RELATED"/>
    <property type="match status" value="1"/>
</dbReference>
<dbReference type="Pfam" id="PF10337">
    <property type="entry name" value="ArAE_2_N"/>
    <property type="match status" value="2"/>
</dbReference>
<gene>
    <name evidence="3" type="ORF">FOYG_11788</name>
</gene>
<dbReference type="PANTHER" id="PTHR37994:SF3">
    <property type="entry name" value="ER TRANSPORTER 6TM N-TERMINAL DOMAIN-CONTAINING PROTEIN"/>
    <property type="match status" value="1"/>
</dbReference>
<dbReference type="EMBL" id="JH717845">
    <property type="protein sequence ID" value="EWY87605.1"/>
    <property type="molecule type" value="Genomic_DNA"/>
</dbReference>
<feature type="domain" description="Putative ER transporter 6TM N-terminal" evidence="2">
    <location>
        <begin position="51"/>
        <end position="103"/>
    </location>
</feature>
<feature type="transmembrane region" description="Helical" evidence="1">
    <location>
        <begin position="49"/>
        <end position="68"/>
    </location>
</feature>
<keyword evidence="1" id="KW-0472">Membrane</keyword>
<evidence type="ECO:0000313" key="3">
    <source>
        <dbReference type="EMBL" id="EWY87605.1"/>
    </source>
</evidence>